<dbReference type="EMBL" id="CP006773">
    <property type="protein sequence ID" value="AHD02535.1"/>
    <property type="molecule type" value="Genomic_DNA"/>
</dbReference>
<dbReference type="AlphaFoldDB" id="V9VYT2"/>
<gene>
    <name evidence="2" type="ORF">METH_19555</name>
</gene>
<dbReference type="Pfam" id="PF01814">
    <property type="entry name" value="Hemerythrin"/>
    <property type="match status" value="1"/>
</dbReference>
<proteinExistence type="predicted"/>
<accession>V9VYT2</accession>
<dbReference type="PATRIC" id="fig|999552.6.peg.3879"/>
<name>V9VYT2_9RHOB</name>
<reference evidence="2 3" key="1">
    <citation type="submission" date="2013-09" db="EMBL/GenBank/DDBJ databases">
        <authorList>
            <consortium name="DOE Joint Genome Institute"/>
            <person name="Klenk H.-P."/>
            <person name="Huntemann M."/>
            <person name="Han J."/>
            <person name="Chen A."/>
            <person name="Kyrpides N."/>
            <person name="Mavromatis K."/>
            <person name="Markowitz V."/>
            <person name="Palaniappan K."/>
            <person name="Ivanova N."/>
            <person name="Schaumberg A."/>
            <person name="Pati A."/>
            <person name="Liolios K."/>
            <person name="Nordberg H.P."/>
            <person name="Cantor M.N."/>
            <person name="Hua S.X."/>
            <person name="Woyke T."/>
        </authorList>
    </citation>
    <scope>NUCLEOTIDE SEQUENCE [LARGE SCALE GENOMIC DNA]</scope>
    <source>
        <strain evidence="2 3">DSM 14336</strain>
    </source>
</reference>
<evidence type="ECO:0000313" key="3">
    <source>
        <dbReference type="Proteomes" id="UP000018780"/>
    </source>
</evidence>
<keyword evidence="3" id="KW-1185">Reference proteome</keyword>
<feature type="domain" description="Hemerythrin-like" evidence="1">
    <location>
        <begin position="1"/>
        <end position="99"/>
    </location>
</feature>
<dbReference type="HOGENOM" id="CLU_2167836_0_0_5"/>
<protein>
    <submittedName>
        <fullName evidence="2">Cation-binding protein</fullName>
    </submittedName>
</protein>
<evidence type="ECO:0000313" key="2">
    <source>
        <dbReference type="EMBL" id="AHD02535.1"/>
    </source>
</evidence>
<evidence type="ECO:0000259" key="1">
    <source>
        <dbReference type="Pfam" id="PF01814"/>
    </source>
</evidence>
<dbReference type="Gene3D" id="1.20.120.520">
    <property type="entry name" value="nmb1532 protein domain like"/>
    <property type="match status" value="1"/>
</dbReference>
<sequence>MEGHHNVEDHHYFPMFQRAEPSLMQGVEIPDRDHRIIHDALGKLASATHKCLERLGRTEGVMTSDQRFALDELLALIKHTAPLLRQHLGDKEEIVIPLLLERVRSDPDFG</sequence>
<dbReference type="KEGG" id="lmd:METH_19555"/>
<dbReference type="Proteomes" id="UP000018780">
    <property type="component" value="Chromosome"/>
</dbReference>
<organism evidence="2 3">
    <name type="scientific">Leisingera methylohalidivorans DSM 14336</name>
    <dbReference type="NCBI Taxonomy" id="999552"/>
    <lineage>
        <taxon>Bacteria</taxon>
        <taxon>Pseudomonadati</taxon>
        <taxon>Pseudomonadota</taxon>
        <taxon>Alphaproteobacteria</taxon>
        <taxon>Rhodobacterales</taxon>
        <taxon>Roseobacteraceae</taxon>
        <taxon>Leisingera</taxon>
    </lineage>
</organism>
<dbReference type="STRING" id="999552.METH_19555"/>
<dbReference type="InterPro" id="IPR012312">
    <property type="entry name" value="Hemerythrin-like"/>
</dbReference>